<name>A0A1I8BPL0_MELHA</name>
<sequence length="208" mass="23516">MIEKVYKFIEILNTFSREQQDIAVNFVPGINPFLDEPSSIFDVKKALEQLKEEVNKVKDDEVKHLSNDALKEALKKLEELHKSTNCKELFEKLKVFWSDKAEEENVDGTVEHSVLSPSTNVEGIHNNIDNLSLVNVESSLKKQKLKQVHEFEQETLTNLFGGPSSSNTNALPIVPYQPQQSAARDNIIGKYQGGRLTFYILNIKSAGI</sequence>
<evidence type="ECO:0000313" key="3">
    <source>
        <dbReference type="WBParaSite" id="MhA1_Contig392.frz3.gene22"/>
    </source>
</evidence>
<keyword evidence="2" id="KW-1185">Reference proteome</keyword>
<accession>A0A1I8BPL0</accession>
<feature type="coiled-coil region" evidence="1">
    <location>
        <begin position="40"/>
        <end position="87"/>
    </location>
</feature>
<reference evidence="3" key="1">
    <citation type="submission" date="2016-11" db="UniProtKB">
        <authorList>
            <consortium name="WormBaseParasite"/>
        </authorList>
    </citation>
    <scope>IDENTIFICATION</scope>
</reference>
<proteinExistence type="predicted"/>
<dbReference type="Proteomes" id="UP000095281">
    <property type="component" value="Unplaced"/>
</dbReference>
<dbReference type="WBParaSite" id="MhA1_Contig392.frz3.gene22">
    <property type="protein sequence ID" value="MhA1_Contig392.frz3.gene22"/>
    <property type="gene ID" value="MhA1_Contig392.frz3.gene22"/>
</dbReference>
<keyword evidence="1" id="KW-0175">Coiled coil</keyword>
<dbReference type="AlphaFoldDB" id="A0A1I8BPL0"/>
<evidence type="ECO:0000256" key="1">
    <source>
        <dbReference type="SAM" id="Coils"/>
    </source>
</evidence>
<evidence type="ECO:0000313" key="2">
    <source>
        <dbReference type="Proteomes" id="UP000095281"/>
    </source>
</evidence>
<organism evidence="2 3">
    <name type="scientific">Meloidogyne hapla</name>
    <name type="common">Root-knot nematode worm</name>
    <dbReference type="NCBI Taxonomy" id="6305"/>
    <lineage>
        <taxon>Eukaryota</taxon>
        <taxon>Metazoa</taxon>
        <taxon>Ecdysozoa</taxon>
        <taxon>Nematoda</taxon>
        <taxon>Chromadorea</taxon>
        <taxon>Rhabditida</taxon>
        <taxon>Tylenchina</taxon>
        <taxon>Tylenchomorpha</taxon>
        <taxon>Tylenchoidea</taxon>
        <taxon>Meloidogynidae</taxon>
        <taxon>Meloidogyninae</taxon>
        <taxon>Meloidogyne</taxon>
    </lineage>
</organism>
<protein>
    <submittedName>
        <fullName evidence="3">Uncharacterized protein</fullName>
    </submittedName>
</protein>